<feature type="region of interest" description="Disordered" evidence="4">
    <location>
        <begin position="117"/>
        <end position="136"/>
    </location>
</feature>
<evidence type="ECO:0000256" key="4">
    <source>
        <dbReference type="SAM" id="MobiDB-lite"/>
    </source>
</evidence>
<dbReference type="InterPro" id="IPR043145">
    <property type="entry name" value="Znf_ZZ_sf"/>
</dbReference>
<name>A0A8H3HRE2_9AGAM</name>
<proteinExistence type="predicted"/>
<evidence type="ECO:0000259" key="5">
    <source>
        <dbReference type="SMART" id="SM00291"/>
    </source>
</evidence>
<dbReference type="Proteomes" id="UP000663827">
    <property type="component" value="Unassembled WGS sequence"/>
</dbReference>
<comment type="caution">
    <text evidence="6">The sequence shown here is derived from an EMBL/GenBank/DDBJ whole genome shotgun (WGS) entry which is preliminary data.</text>
</comment>
<dbReference type="Pfam" id="PF00569">
    <property type="entry name" value="ZZ"/>
    <property type="match status" value="2"/>
</dbReference>
<evidence type="ECO:0000256" key="1">
    <source>
        <dbReference type="ARBA" id="ARBA00022723"/>
    </source>
</evidence>
<evidence type="ECO:0000313" key="6">
    <source>
        <dbReference type="EMBL" id="CAE7190491.1"/>
    </source>
</evidence>
<dbReference type="AlphaFoldDB" id="A0A8H3HRE2"/>
<dbReference type="InterPro" id="IPR000433">
    <property type="entry name" value="Znf_ZZ"/>
</dbReference>
<keyword evidence="2" id="KW-0863">Zinc-finger</keyword>
<keyword evidence="1" id="KW-0479">Metal-binding</keyword>
<protein>
    <recommendedName>
        <fullName evidence="5">ZZ-type domain-containing protein</fullName>
    </recommendedName>
</protein>
<dbReference type="PANTHER" id="PTHR15090">
    <property type="entry name" value="SEQUESTOSOME 1-RELATED"/>
    <property type="match status" value="1"/>
</dbReference>
<gene>
    <name evidence="6" type="ORF">RDB_LOCUS127164</name>
</gene>
<dbReference type="GO" id="GO:0008270">
    <property type="term" value="F:zinc ion binding"/>
    <property type="evidence" value="ECO:0007669"/>
    <property type="project" value="UniProtKB-KW"/>
</dbReference>
<feature type="domain" description="ZZ-type" evidence="5">
    <location>
        <begin position="162"/>
        <end position="206"/>
    </location>
</feature>
<dbReference type="PANTHER" id="PTHR15090:SF8">
    <property type="entry name" value="ZZ-TYPE ZINC FINGER-CONTAINING PROTEIN"/>
    <property type="match status" value="1"/>
</dbReference>
<evidence type="ECO:0000256" key="3">
    <source>
        <dbReference type="ARBA" id="ARBA00022833"/>
    </source>
</evidence>
<evidence type="ECO:0000256" key="2">
    <source>
        <dbReference type="ARBA" id="ARBA00022771"/>
    </source>
</evidence>
<accession>A0A8H3HRE2</accession>
<feature type="domain" description="ZZ-type" evidence="5">
    <location>
        <begin position="239"/>
        <end position="276"/>
    </location>
</feature>
<dbReference type="Gene3D" id="3.30.60.90">
    <property type="match status" value="2"/>
</dbReference>
<dbReference type="SMART" id="SM00291">
    <property type="entry name" value="ZnF_ZZ"/>
    <property type="match status" value="2"/>
</dbReference>
<dbReference type="SUPFAM" id="SSF57850">
    <property type="entry name" value="RING/U-box"/>
    <property type="match status" value="2"/>
</dbReference>
<evidence type="ECO:0000313" key="7">
    <source>
        <dbReference type="Proteomes" id="UP000663827"/>
    </source>
</evidence>
<keyword evidence="3" id="KW-0862">Zinc</keyword>
<dbReference type="InterPro" id="IPR052260">
    <property type="entry name" value="Autophagy_Rcpt_SigReg"/>
</dbReference>
<dbReference type="EMBL" id="CAJNJQ010003021">
    <property type="protein sequence ID" value="CAE7190491.1"/>
    <property type="molecule type" value="Genomic_DNA"/>
</dbReference>
<sequence length="310" mass="34594">MPYNATSPEEVAMSLGAMRVTMPALTLVYREEGSGSDGESHYASVPSSTDYQEVLDYACQCFEEVLPVNSDQYRFELRHEISKGCWASIHPRVFADLVNRSQIGELMLSARMARSRGSQGTQNNAIHDRPTTEPPPYATVVVAPQHPSYRVIDTPGLPIISAEHAAVCDRCNKEISGVRYRCTICDDFDYCAICIGIAPLEHGHRFDAIINLTTRVYRPIDEWRVTGTKPPPNTYQGGDSWDVNLSAIRFKCAECPDWDCCQGCFEKASKHHPNHTFIRATDSSVLVKELIESTEENWGQPPTHEDGVPV</sequence>
<organism evidence="6 7">
    <name type="scientific">Rhizoctonia solani</name>
    <dbReference type="NCBI Taxonomy" id="456999"/>
    <lineage>
        <taxon>Eukaryota</taxon>
        <taxon>Fungi</taxon>
        <taxon>Dikarya</taxon>
        <taxon>Basidiomycota</taxon>
        <taxon>Agaricomycotina</taxon>
        <taxon>Agaricomycetes</taxon>
        <taxon>Cantharellales</taxon>
        <taxon>Ceratobasidiaceae</taxon>
        <taxon>Rhizoctonia</taxon>
    </lineage>
</organism>
<reference evidence="6" key="1">
    <citation type="submission" date="2021-01" db="EMBL/GenBank/DDBJ databases">
        <authorList>
            <person name="Kaushik A."/>
        </authorList>
    </citation>
    <scope>NUCLEOTIDE SEQUENCE</scope>
    <source>
        <strain evidence="6">AG5</strain>
    </source>
</reference>